<name>A0A0E9PH89_ANGAN</name>
<protein>
    <submittedName>
        <fullName evidence="1">Uncharacterized protein</fullName>
    </submittedName>
</protein>
<dbReference type="AlphaFoldDB" id="A0A0E9PH89"/>
<sequence length="58" mass="7114">MYRTDKNQRGTRSSSYINYRRLAELLISRVRYDQIRVAVKTYRMIDLQELGWQPWTNC</sequence>
<dbReference type="EMBL" id="GBXM01105147">
    <property type="protein sequence ID" value="JAH03430.1"/>
    <property type="molecule type" value="Transcribed_RNA"/>
</dbReference>
<accession>A0A0E9PH89</accession>
<reference evidence="1" key="1">
    <citation type="submission" date="2014-11" db="EMBL/GenBank/DDBJ databases">
        <authorList>
            <person name="Amaro Gonzalez C."/>
        </authorList>
    </citation>
    <scope>NUCLEOTIDE SEQUENCE</scope>
</reference>
<organism evidence="1">
    <name type="scientific">Anguilla anguilla</name>
    <name type="common">European freshwater eel</name>
    <name type="synonym">Muraena anguilla</name>
    <dbReference type="NCBI Taxonomy" id="7936"/>
    <lineage>
        <taxon>Eukaryota</taxon>
        <taxon>Metazoa</taxon>
        <taxon>Chordata</taxon>
        <taxon>Craniata</taxon>
        <taxon>Vertebrata</taxon>
        <taxon>Euteleostomi</taxon>
        <taxon>Actinopterygii</taxon>
        <taxon>Neopterygii</taxon>
        <taxon>Teleostei</taxon>
        <taxon>Anguilliformes</taxon>
        <taxon>Anguillidae</taxon>
        <taxon>Anguilla</taxon>
    </lineage>
</organism>
<reference evidence="1" key="2">
    <citation type="journal article" date="2015" name="Fish Shellfish Immunol.">
        <title>Early steps in the European eel (Anguilla anguilla)-Vibrio vulnificus interaction in the gills: Role of the RtxA13 toxin.</title>
        <authorList>
            <person name="Callol A."/>
            <person name="Pajuelo D."/>
            <person name="Ebbesson L."/>
            <person name="Teles M."/>
            <person name="MacKenzie S."/>
            <person name="Amaro C."/>
        </authorList>
    </citation>
    <scope>NUCLEOTIDE SEQUENCE</scope>
</reference>
<proteinExistence type="predicted"/>
<evidence type="ECO:0000313" key="1">
    <source>
        <dbReference type="EMBL" id="JAH03430.1"/>
    </source>
</evidence>